<sequence length="207" mass="22388">MSSSISGTLAGLIVGVLNATGYLGLLGLMAVESACIPLPSEIILPFAGFLVAQGKMNLLIAATVGALGCNVGSAIAYAVGEHGGRSAIERWGRYVLINRHDIDKAERFFEKFGTAAVLIGRMLPVIRTFIALPAGIARMPKLKFHLYTFIGSWPWCLLLTYIGMKLGDRWNSGGQLATIFHYADYAIAILLIGMIGRFIYVRRHAKS</sequence>
<evidence type="ECO:0000256" key="5">
    <source>
        <dbReference type="ARBA" id="ARBA00023136"/>
    </source>
</evidence>
<feature type="transmembrane region" description="Helical" evidence="6">
    <location>
        <begin position="182"/>
        <end position="200"/>
    </location>
</feature>
<dbReference type="PANTHER" id="PTHR42709:SF6">
    <property type="entry name" value="UNDECAPRENYL PHOSPHATE TRANSPORTER A"/>
    <property type="match status" value="1"/>
</dbReference>
<dbReference type="Proteomes" id="UP000439780">
    <property type="component" value="Unassembled WGS sequence"/>
</dbReference>
<evidence type="ECO:0000256" key="1">
    <source>
        <dbReference type="ARBA" id="ARBA00004651"/>
    </source>
</evidence>
<dbReference type="InterPro" id="IPR032816">
    <property type="entry name" value="VTT_dom"/>
</dbReference>
<dbReference type="Pfam" id="PF09335">
    <property type="entry name" value="VTT_dom"/>
    <property type="match status" value="1"/>
</dbReference>
<organism evidence="8 9">
    <name type="scientific">Qipengyuania algicida</name>
    <dbReference type="NCBI Taxonomy" id="1836209"/>
    <lineage>
        <taxon>Bacteria</taxon>
        <taxon>Pseudomonadati</taxon>
        <taxon>Pseudomonadota</taxon>
        <taxon>Alphaproteobacteria</taxon>
        <taxon>Sphingomonadales</taxon>
        <taxon>Erythrobacteraceae</taxon>
        <taxon>Qipengyuania</taxon>
    </lineage>
</organism>
<keyword evidence="9" id="KW-1185">Reference proteome</keyword>
<dbReference type="InterPro" id="IPR051311">
    <property type="entry name" value="DedA_domain"/>
</dbReference>
<feature type="transmembrane region" description="Helical" evidence="6">
    <location>
        <begin position="144"/>
        <end position="162"/>
    </location>
</feature>
<keyword evidence="2" id="KW-1003">Cell membrane</keyword>
<gene>
    <name evidence="8" type="ORF">GRI58_13295</name>
</gene>
<protein>
    <submittedName>
        <fullName evidence="8">DedA family protein</fullName>
    </submittedName>
</protein>
<comment type="subcellular location">
    <subcellularLocation>
        <location evidence="1">Cell membrane</location>
        <topology evidence="1">Multi-pass membrane protein</topology>
    </subcellularLocation>
</comment>
<evidence type="ECO:0000259" key="7">
    <source>
        <dbReference type="Pfam" id="PF09335"/>
    </source>
</evidence>
<keyword evidence="4 6" id="KW-1133">Transmembrane helix</keyword>
<evidence type="ECO:0000256" key="3">
    <source>
        <dbReference type="ARBA" id="ARBA00022692"/>
    </source>
</evidence>
<dbReference type="EMBL" id="WTYA01000011">
    <property type="protein sequence ID" value="MXP29784.1"/>
    <property type="molecule type" value="Genomic_DNA"/>
</dbReference>
<feature type="domain" description="VTT" evidence="7">
    <location>
        <begin position="38"/>
        <end position="163"/>
    </location>
</feature>
<feature type="transmembrane region" description="Helical" evidence="6">
    <location>
        <begin position="58"/>
        <end position="79"/>
    </location>
</feature>
<evidence type="ECO:0000313" key="9">
    <source>
        <dbReference type="Proteomes" id="UP000439780"/>
    </source>
</evidence>
<dbReference type="AlphaFoldDB" id="A0A845AJJ2"/>
<evidence type="ECO:0000256" key="2">
    <source>
        <dbReference type="ARBA" id="ARBA00022475"/>
    </source>
</evidence>
<name>A0A845AJJ2_9SPHN</name>
<evidence type="ECO:0000256" key="6">
    <source>
        <dbReference type="SAM" id="Phobius"/>
    </source>
</evidence>
<proteinExistence type="predicted"/>
<dbReference type="PANTHER" id="PTHR42709">
    <property type="entry name" value="ALKALINE PHOSPHATASE LIKE PROTEIN"/>
    <property type="match status" value="1"/>
</dbReference>
<evidence type="ECO:0000256" key="4">
    <source>
        <dbReference type="ARBA" id="ARBA00022989"/>
    </source>
</evidence>
<reference evidence="8 9" key="1">
    <citation type="submission" date="2019-12" db="EMBL/GenBank/DDBJ databases">
        <title>Genomic-based taxomic classification of the family Erythrobacteraceae.</title>
        <authorList>
            <person name="Xu L."/>
        </authorList>
    </citation>
    <scope>NUCLEOTIDE SEQUENCE [LARGE SCALE GENOMIC DNA]</scope>
    <source>
        <strain evidence="8 9">KEMB 9005-328</strain>
    </source>
</reference>
<dbReference type="RefSeq" id="WP_160754084.1">
    <property type="nucleotide sequence ID" value="NZ_WTYA01000011.1"/>
</dbReference>
<accession>A0A845AJJ2</accession>
<comment type="caution">
    <text evidence="8">The sequence shown here is derived from an EMBL/GenBank/DDBJ whole genome shotgun (WGS) entry which is preliminary data.</text>
</comment>
<dbReference type="OrthoDB" id="9813426at2"/>
<dbReference type="GO" id="GO:0005886">
    <property type="term" value="C:plasma membrane"/>
    <property type="evidence" value="ECO:0007669"/>
    <property type="project" value="UniProtKB-SubCell"/>
</dbReference>
<evidence type="ECO:0000313" key="8">
    <source>
        <dbReference type="EMBL" id="MXP29784.1"/>
    </source>
</evidence>
<keyword evidence="5 6" id="KW-0472">Membrane</keyword>
<keyword evidence="3 6" id="KW-0812">Transmembrane</keyword>